<dbReference type="SUPFAM" id="SSF51735">
    <property type="entry name" value="NAD(P)-binding Rossmann-fold domains"/>
    <property type="match status" value="1"/>
</dbReference>
<comment type="caution">
    <text evidence="8">The sequence shown here is derived from an EMBL/GenBank/DDBJ whole genome shotgun (WGS) entry which is preliminary data.</text>
</comment>
<feature type="disulfide bond" evidence="4">
    <location>
        <begin position="114"/>
        <end position="128"/>
    </location>
</feature>
<dbReference type="InterPro" id="IPR009880">
    <property type="entry name" value="Glyoxal_oxidase_N"/>
</dbReference>
<keyword evidence="9" id="KW-1185">Reference proteome</keyword>
<dbReference type="Gene3D" id="3.30.60.10">
    <property type="entry name" value="Endochitinase-like"/>
    <property type="match status" value="2"/>
</dbReference>
<keyword evidence="3" id="KW-0521">NADP</keyword>
<dbReference type="CDD" id="cd11618">
    <property type="entry name" value="ChtBD1_1"/>
    <property type="match status" value="1"/>
</dbReference>
<gene>
    <name evidence="8" type="ORF">IMSHALPRED_007508</name>
</gene>
<feature type="chain" id="PRO_5034361554" description="Chitin-binding type-1 domain-containing protein" evidence="6">
    <location>
        <begin position="19"/>
        <end position="959"/>
    </location>
</feature>
<evidence type="ECO:0000313" key="8">
    <source>
        <dbReference type="EMBL" id="CAF9908827.1"/>
    </source>
</evidence>
<dbReference type="PROSITE" id="PS50941">
    <property type="entry name" value="CHIT_BIND_I_2"/>
    <property type="match status" value="2"/>
</dbReference>
<dbReference type="InterPro" id="IPR015202">
    <property type="entry name" value="GO-like_E_set"/>
</dbReference>
<feature type="compositionally biased region" description="Polar residues" evidence="5">
    <location>
        <begin position="162"/>
        <end position="171"/>
    </location>
</feature>
<dbReference type="CDD" id="cd02851">
    <property type="entry name" value="E_set_GO_C"/>
    <property type="match status" value="1"/>
</dbReference>
<dbReference type="InterPro" id="IPR014756">
    <property type="entry name" value="Ig_E-set"/>
</dbReference>
<feature type="domain" description="Chitin-binding type-1" evidence="7">
    <location>
        <begin position="91"/>
        <end position="138"/>
    </location>
</feature>
<dbReference type="PRINTS" id="PR00080">
    <property type="entry name" value="SDRFAMILY"/>
</dbReference>
<dbReference type="OrthoDB" id="2019572at2759"/>
<feature type="region of interest" description="Disordered" evidence="5">
    <location>
        <begin position="147"/>
        <end position="171"/>
    </location>
</feature>
<feature type="signal peptide" evidence="6">
    <location>
        <begin position="1"/>
        <end position="18"/>
    </location>
</feature>
<keyword evidence="4" id="KW-1015">Disulfide bond</keyword>
<dbReference type="Gene3D" id="3.40.50.720">
    <property type="entry name" value="NAD(P)-binding Rossmann-like Domain"/>
    <property type="match status" value="1"/>
</dbReference>
<dbReference type="SUPFAM" id="SSF50965">
    <property type="entry name" value="Galactose oxidase, central domain"/>
    <property type="match status" value="1"/>
</dbReference>
<dbReference type="SUPFAM" id="SSF57016">
    <property type="entry name" value="Plant lectins/antimicrobial peptides"/>
    <property type="match status" value="2"/>
</dbReference>
<dbReference type="GO" id="GO:0008061">
    <property type="term" value="F:chitin binding"/>
    <property type="evidence" value="ECO:0007669"/>
    <property type="project" value="UniProtKB-UniRule"/>
</dbReference>
<evidence type="ECO:0000259" key="7">
    <source>
        <dbReference type="PROSITE" id="PS50941"/>
    </source>
</evidence>
<evidence type="ECO:0000256" key="3">
    <source>
        <dbReference type="ARBA" id="ARBA00022857"/>
    </source>
</evidence>
<dbReference type="InterPro" id="IPR011043">
    <property type="entry name" value="Gal_Oxase/kelch_b-propeller"/>
</dbReference>
<reference evidence="8" key="1">
    <citation type="submission" date="2021-03" db="EMBL/GenBank/DDBJ databases">
        <authorList>
            <person name="Tagirdzhanova G."/>
        </authorList>
    </citation>
    <scope>NUCLEOTIDE SEQUENCE</scope>
</reference>
<dbReference type="Pfam" id="PF00187">
    <property type="entry name" value="Chitin_bind_1"/>
    <property type="match status" value="2"/>
</dbReference>
<evidence type="ECO:0000256" key="4">
    <source>
        <dbReference type="PROSITE-ProRule" id="PRU00261"/>
    </source>
</evidence>
<evidence type="ECO:0000256" key="6">
    <source>
        <dbReference type="SAM" id="SignalP"/>
    </source>
</evidence>
<dbReference type="SUPFAM" id="SSF81296">
    <property type="entry name" value="E set domains"/>
    <property type="match status" value="1"/>
</dbReference>
<sequence>MKMSLPLLLSLCLQQAMGNIPVNYKVELSCDASLPGSVACLSGMSCADDMTCLKAPLRSSPDFSNNEAHKLVQHYRPRSLNELVPRALSPNGQCGAANGGLLCDPASTVYTGTCCSSYGWCGNTSAYCGTGCQSGCDGAAGGTGTSTTAAAASGTQEPILGSPSSAPANGGDTTDGSCGAGNGNTVCGNWPNGACCSLYGFCGNTTAHCGSGCQSGPCTGAPEVPVPGPSPAPASPNAGSFDIVGEAGVPAMHAGLMPNGRVIFLDKVENYTQIKLPDGQYAYSAEYDPETNKAVGLRYYTNAFCSGGAFLADGRWVSLGGNAPLTFIDPTVGDGFTAIRYLTRSATDASLNGANWAEPGNKLSSARWYATAQTMPDSSIFVASGSLNGLDPTVPANNNPTYEILNADGITSGESIPLAILEKNQPYYMYPFVHLLNDGNLFIFVSKSAEIFNVAGNQTITTLPDLEGEFRTYPNTGGSVLLPLSSSNGWAPEIVICGGGAYQDITSPTDPSCGVIQPLSTNPTWQMESMPEGRGMVEGTLLPDGTVVWVNGCGQGSQGFGLATDPTLEALIYDPSKPVGSRFSTGAKSTIARLYHSVALLLLDGTLMVAGSNPVQQPVLTPVPNQTPSEDYVTEFRVEIYTPPYLQNNPTRPTDIVLSSTTLTADGNEFTVSFTAPGGNTACAVVLYHGGYVTHSLHMNHRMLFLDTTGYVVGATGQKLTATMPPNRNLAQPGPYVIYVTRNPTHTETKIAVEKLDRKVFIYEADLSSQESVTALVPAILHDGHRIDILLNCAGIQGRHPSHEFPSEEWNEILQVNLTTVFTLCRDVGAHMLRQGPNTAGHRGSIINVASLLSFQGGITVPAYAASKGGVSQLTKALSNEWAGKGISVNEIAPGYVATEMNTALMEYEKRATSILGRIPAGRWGTPEDFKGPVLFLSSAASRYVSGECLVVDGGWMGR</sequence>
<dbReference type="PRINTS" id="PR00081">
    <property type="entry name" value="GDHRDH"/>
</dbReference>
<dbReference type="InterPro" id="IPR002347">
    <property type="entry name" value="SDR_fam"/>
</dbReference>
<organism evidence="8 9">
    <name type="scientific">Imshaugia aleurites</name>
    <dbReference type="NCBI Taxonomy" id="172621"/>
    <lineage>
        <taxon>Eukaryota</taxon>
        <taxon>Fungi</taxon>
        <taxon>Dikarya</taxon>
        <taxon>Ascomycota</taxon>
        <taxon>Pezizomycotina</taxon>
        <taxon>Lecanoromycetes</taxon>
        <taxon>OSLEUM clade</taxon>
        <taxon>Lecanoromycetidae</taxon>
        <taxon>Lecanorales</taxon>
        <taxon>Lecanorineae</taxon>
        <taxon>Parmeliaceae</taxon>
        <taxon>Imshaugia</taxon>
    </lineage>
</organism>
<feature type="disulfide bond" evidence="4">
    <location>
        <begin position="132"/>
        <end position="136"/>
    </location>
</feature>
<dbReference type="PANTHER" id="PTHR32208:SF21">
    <property type="entry name" value="LOW QUALITY PROTEIN: ALDEHYDE OXIDASE GLOX-LIKE"/>
    <property type="match status" value="1"/>
</dbReference>
<dbReference type="Pfam" id="PF13561">
    <property type="entry name" value="adh_short_C2"/>
    <property type="match status" value="1"/>
</dbReference>
<dbReference type="InterPro" id="IPR037293">
    <property type="entry name" value="Gal_Oxidase_central_sf"/>
</dbReference>
<dbReference type="Pfam" id="PF07250">
    <property type="entry name" value="Glyoxal_oxid_N"/>
    <property type="match status" value="1"/>
</dbReference>
<dbReference type="AlphaFoldDB" id="A0A8H3HZE1"/>
<feature type="disulfide bond" evidence="4">
    <location>
        <begin position="195"/>
        <end position="209"/>
    </location>
</feature>
<keyword evidence="2 6" id="KW-0732">Signal</keyword>
<name>A0A8H3HZE1_9LECA</name>
<dbReference type="InterPro" id="IPR001002">
    <property type="entry name" value="Chitin-bd_1"/>
</dbReference>
<keyword evidence="1 4" id="KW-0147">Chitin-binding</keyword>
<comment type="caution">
    <text evidence="4">Lacks conserved residue(s) required for the propagation of feature annotation.</text>
</comment>
<dbReference type="Proteomes" id="UP000664534">
    <property type="component" value="Unassembled WGS sequence"/>
</dbReference>
<dbReference type="PROSITE" id="PS00061">
    <property type="entry name" value="ADH_SHORT"/>
    <property type="match status" value="1"/>
</dbReference>
<evidence type="ECO:0000256" key="2">
    <source>
        <dbReference type="ARBA" id="ARBA00022729"/>
    </source>
</evidence>
<evidence type="ECO:0000256" key="5">
    <source>
        <dbReference type="SAM" id="MobiDB-lite"/>
    </source>
</evidence>
<protein>
    <recommendedName>
        <fullName evidence="7">Chitin-binding type-1 domain-containing protein</fullName>
    </recommendedName>
</protein>
<dbReference type="InterPro" id="IPR020904">
    <property type="entry name" value="Sc_DH/Rdtase_CS"/>
</dbReference>
<accession>A0A8H3HZE1</accession>
<dbReference type="Gene3D" id="2.130.10.80">
    <property type="entry name" value="Galactose oxidase/kelch, beta-propeller"/>
    <property type="match status" value="1"/>
</dbReference>
<dbReference type="InterPro" id="IPR036291">
    <property type="entry name" value="NAD(P)-bd_dom_sf"/>
</dbReference>
<feature type="domain" description="Chitin-binding type-1" evidence="7">
    <location>
        <begin position="175"/>
        <end position="220"/>
    </location>
</feature>
<dbReference type="PANTHER" id="PTHR32208">
    <property type="entry name" value="SECRETED PROTEIN-RELATED"/>
    <property type="match status" value="1"/>
</dbReference>
<dbReference type="CDD" id="cd00035">
    <property type="entry name" value="ChtBD1"/>
    <property type="match status" value="1"/>
</dbReference>
<evidence type="ECO:0000256" key="1">
    <source>
        <dbReference type="ARBA" id="ARBA00022669"/>
    </source>
</evidence>
<dbReference type="SMART" id="SM00270">
    <property type="entry name" value="ChtBD1"/>
    <property type="match status" value="2"/>
</dbReference>
<proteinExistence type="predicted"/>
<dbReference type="EMBL" id="CAJPDT010000005">
    <property type="protein sequence ID" value="CAF9908827.1"/>
    <property type="molecule type" value="Genomic_DNA"/>
</dbReference>
<dbReference type="InterPro" id="IPR036861">
    <property type="entry name" value="Endochitinase-like_sf"/>
</dbReference>
<evidence type="ECO:0000313" key="9">
    <source>
        <dbReference type="Proteomes" id="UP000664534"/>
    </source>
</evidence>